<dbReference type="PRINTS" id="PR00086">
    <property type="entry name" value="LLDHDRGNASE"/>
</dbReference>
<dbReference type="InterPro" id="IPR022383">
    <property type="entry name" value="Lactate/malate_DH_C"/>
</dbReference>
<dbReference type="OrthoDB" id="9802969at2"/>
<dbReference type="Gene3D" id="3.90.110.10">
    <property type="entry name" value="Lactate dehydrogenase/glycoside hydrolase, family 4, C-terminal"/>
    <property type="match status" value="1"/>
</dbReference>
<evidence type="ECO:0000313" key="8">
    <source>
        <dbReference type="EMBL" id="OTO09461.1"/>
    </source>
</evidence>
<feature type="binding site" evidence="3">
    <location>
        <begin position="8"/>
        <end position="13"/>
    </location>
    <ligand>
        <name>NAD(+)</name>
        <dbReference type="ChEBI" id="CHEBI:57540"/>
    </ligand>
</feature>
<evidence type="ECO:0000256" key="1">
    <source>
        <dbReference type="ARBA" id="ARBA00006054"/>
    </source>
</evidence>
<feature type="binding site" evidence="3">
    <location>
        <begin position="119"/>
        <end position="121"/>
    </location>
    <ligand>
        <name>NAD(+)</name>
        <dbReference type="ChEBI" id="CHEBI:57540"/>
    </ligand>
</feature>
<dbReference type="EMBL" id="NGLE02000001">
    <property type="protein sequence ID" value="MEI5994649.1"/>
    <property type="molecule type" value="Genomic_DNA"/>
</dbReference>
<feature type="domain" description="Lactate/malate dehydrogenase N-terminal" evidence="5">
    <location>
        <begin position="3"/>
        <end position="143"/>
    </location>
</feature>
<evidence type="ECO:0000259" key="6">
    <source>
        <dbReference type="Pfam" id="PF02866"/>
    </source>
</evidence>
<name>A0A242CGX2_9ENTE</name>
<evidence type="ECO:0000259" key="5">
    <source>
        <dbReference type="Pfam" id="PF00056"/>
    </source>
</evidence>
<feature type="binding site" evidence="3">
    <location>
        <position position="33"/>
    </location>
    <ligand>
        <name>NAD(+)</name>
        <dbReference type="ChEBI" id="CHEBI:57540"/>
    </ligand>
</feature>
<reference evidence="7 9" key="2">
    <citation type="submission" date="2018-07" db="EMBL/GenBank/DDBJ databases">
        <title>The Genome Sequence of Enterococcus sp. DIV0659b.</title>
        <authorList>
            <consortium name="The Broad Institute Genomics Platform"/>
            <consortium name="The Broad Institute Genomic Center for Infectious Diseases"/>
            <person name="Earl A."/>
            <person name="Manson A."/>
            <person name="Schwartman J."/>
            <person name="Gilmore M."/>
            <person name="Abouelleil A."/>
            <person name="Cao P."/>
            <person name="Chapman S."/>
            <person name="Cusick C."/>
            <person name="Shea T."/>
            <person name="Young S."/>
            <person name="Neafsey D."/>
            <person name="Nusbaum C."/>
            <person name="Birren B."/>
        </authorList>
    </citation>
    <scope>NUCLEOTIDE SEQUENCE [LARGE SCALE GENOMIC DNA]</scope>
    <source>
        <strain evidence="7 9">4G2_DIV0659</strain>
    </source>
</reference>
<protein>
    <submittedName>
        <fullName evidence="8">L-lactate dehydrogenase</fullName>
    </submittedName>
</protein>
<comment type="caution">
    <text evidence="8">The sequence shown here is derived from an EMBL/GenBank/DDBJ whole genome shotgun (WGS) entry which is preliminary data.</text>
</comment>
<dbReference type="Pfam" id="PF00056">
    <property type="entry name" value="Ldh_1_N"/>
    <property type="match status" value="1"/>
</dbReference>
<dbReference type="SUPFAM" id="SSF51735">
    <property type="entry name" value="NAD(P)-binding Rossmann-fold domains"/>
    <property type="match status" value="1"/>
</dbReference>
<evidence type="ECO:0000313" key="9">
    <source>
        <dbReference type="Proteomes" id="UP000195139"/>
    </source>
</evidence>
<dbReference type="Gene3D" id="3.40.50.720">
    <property type="entry name" value="NAD(P)-binding Rossmann-like Domain"/>
    <property type="match status" value="1"/>
</dbReference>
<reference evidence="8" key="1">
    <citation type="submission" date="2017-05" db="EMBL/GenBank/DDBJ databases">
        <title>The Genome Sequence of Enterococcus sp. 4G2_DIV0659.</title>
        <authorList>
            <consortium name="The Broad Institute Genomics Platform"/>
            <consortium name="The Broad Institute Genomic Center for Infectious Diseases"/>
            <person name="Earl A."/>
            <person name="Manson A."/>
            <person name="Schwartman J."/>
            <person name="Gilmore M."/>
            <person name="Abouelleil A."/>
            <person name="Cao P."/>
            <person name="Chapman S."/>
            <person name="Cusick C."/>
            <person name="Shea T."/>
            <person name="Young S."/>
            <person name="Neafsey D."/>
            <person name="Nusbaum C."/>
            <person name="Birren B."/>
        </authorList>
    </citation>
    <scope>NUCLEOTIDE SEQUENCE [LARGE SCALE GENOMIC DNA]</scope>
    <source>
        <strain evidence="8">4G2_DIV0659</strain>
    </source>
</reference>
<dbReference type="InterPro" id="IPR015955">
    <property type="entry name" value="Lactate_DH/Glyco_Ohase_4_C"/>
</dbReference>
<dbReference type="InterPro" id="IPR001236">
    <property type="entry name" value="Lactate/malate_DH_N"/>
</dbReference>
<evidence type="ECO:0000256" key="2">
    <source>
        <dbReference type="PIRSR" id="PIRSR000102-1"/>
    </source>
</evidence>
<dbReference type="EMBL" id="NGLE01000001">
    <property type="protein sequence ID" value="OTO09461.1"/>
    <property type="molecule type" value="Genomic_DNA"/>
</dbReference>
<dbReference type="InterPro" id="IPR001557">
    <property type="entry name" value="L-lactate/malate_DH"/>
</dbReference>
<dbReference type="Pfam" id="PF02866">
    <property type="entry name" value="Ldh_1_C"/>
    <property type="match status" value="1"/>
</dbReference>
<evidence type="ECO:0000313" key="7">
    <source>
        <dbReference type="EMBL" id="MEI5994649.1"/>
    </source>
</evidence>
<feature type="domain" description="Lactate/malate dehydrogenase C-terminal" evidence="6">
    <location>
        <begin position="146"/>
        <end position="299"/>
    </location>
</feature>
<dbReference type="STRING" id="1834181.A5880_000140"/>
<dbReference type="AlphaFoldDB" id="A0A242CGX2"/>
<dbReference type="PANTHER" id="PTHR43128">
    <property type="entry name" value="L-2-HYDROXYCARBOXYLATE DEHYDROGENASE (NAD(P)(+))"/>
    <property type="match status" value="1"/>
</dbReference>
<dbReference type="SUPFAM" id="SSF56327">
    <property type="entry name" value="LDH C-terminal domain-like"/>
    <property type="match status" value="1"/>
</dbReference>
<keyword evidence="4" id="KW-0560">Oxidoreductase</keyword>
<gene>
    <name evidence="8" type="ORF">A5880_000140</name>
    <name evidence="7" type="ORF">A5880_002235</name>
</gene>
<dbReference type="CDD" id="cd05291">
    <property type="entry name" value="HicDH_like"/>
    <property type="match status" value="1"/>
</dbReference>
<dbReference type="InterPro" id="IPR036291">
    <property type="entry name" value="NAD(P)-bd_dom_sf"/>
</dbReference>
<dbReference type="RefSeq" id="WP_086329116.1">
    <property type="nucleotide sequence ID" value="NZ_NGLE02000001.1"/>
</dbReference>
<keyword evidence="3" id="KW-0520">NAD</keyword>
<organism evidence="8">
    <name type="scientific">Candidatus Enterococcus mansonii</name>
    <dbReference type="NCBI Taxonomy" id="1834181"/>
    <lineage>
        <taxon>Bacteria</taxon>
        <taxon>Bacillati</taxon>
        <taxon>Bacillota</taxon>
        <taxon>Bacilli</taxon>
        <taxon>Lactobacillales</taxon>
        <taxon>Enterococcaceae</taxon>
        <taxon>Enterococcus</taxon>
    </lineage>
</organism>
<proteinExistence type="inferred from homology"/>
<comment type="similarity">
    <text evidence="1">Belongs to the LDH/MDH superfamily. LDH family.</text>
</comment>
<dbReference type="GO" id="GO:0006089">
    <property type="term" value="P:lactate metabolic process"/>
    <property type="evidence" value="ECO:0007669"/>
    <property type="project" value="TreeGrafter"/>
</dbReference>
<dbReference type="Proteomes" id="UP000195139">
    <property type="component" value="Unassembled WGS sequence"/>
</dbReference>
<sequence length="306" mass="33355">MRKVGIIGLGHVGATLAYTLVMEGLVDELVLIDKEEKIAVSEEYDLLDAQVYLTGKTKLIIQDYQALCDADVLVFCAGKISALGDDGDRFKELVLTSRMVEEVAPKIKQSGFKGVLITITNPCDVIAAYMQQLTGFPTNKVFGTGTMLDTARMKQAVGRTLSVDSRNIGGYVYGEHGDSQFVAWSTVTVGERPLLEWTKNIELQELDEKVREGGWNAFAGKGYTSYGIATCGARLIRMILTDSKTIVPVSAYDPSSNVYVGQPAVIGGTGVESMVECPLTEREQESWTHSVKIIKEALSTLPLKNK</sequence>
<accession>A0A242CGX2</accession>
<feature type="active site" description="Proton acceptor" evidence="2">
    <location>
        <position position="176"/>
    </location>
</feature>
<evidence type="ECO:0000256" key="3">
    <source>
        <dbReference type="PIRSR" id="PIRSR000102-3"/>
    </source>
</evidence>
<dbReference type="GO" id="GO:0004459">
    <property type="term" value="F:L-lactate dehydrogenase (NAD+) activity"/>
    <property type="evidence" value="ECO:0007669"/>
    <property type="project" value="TreeGrafter"/>
</dbReference>
<keyword evidence="9" id="KW-1185">Reference proteome</keyword>
<dbReference type="PANTHER" id="PTHR43128:SF31">
    <property type="entry name" value="L-LACTATE DEHYDROGENASE"/>
    <property type="match status" value="1"/>
</dbReference>
<evidence type="ECO:0000256" key="4">
    <source>
        <dbReference type="RuleBase" id="RU003369"/>
    </source>
</evidence>
<dbReference type="PIRSF" id="PIRSF000102">
    <property type="entry name" value="Lac_mal_DH"/>
    <property type="match status" value="1"/>
</dbReference>